<dbReference type="OrthoDB" id="3236045at2759"/>
<gene>
    <name evidence="1" type="ORF">M407DRAFT_4728</name>
</gene>
<name>A0A0C3QUB3_9AGAM</name>
<dbReference type="AlphaFoldDB" id="A0A0C3QUB3"/>
<reference evidence="2" key="2">
    <citation type="submission" date="2015-01" db="EMBL/GenBank/DDBJ databases">
        <title>Evolutionary Origins and Diversification of the Mycorrhizal Mutualists.</title>
        <authorList>
            <consortium name="DOE Joint Genome Institute"/>
            <consortium name="Mycorrhizal Genomics Consortium"/>
            <person name="Kohler A."/>
            <person name="Kuo A."/>
            <person name="Nagy L.G."/>
            <person name="Floudas D."/>
            <person name="Copeland A."/>
            <person name="Barry K.W."/>
            <person name="Cichocki N."/>
            <person name="Veneault-Fourrey C."/>
            <person name="LaButti K."/>
            <person name="Lindquist E.A."/>
            <person name="Lipzen A."/>
            <person name="Lundell T."/>
            <person name="Morin E."/>
            <person name="Murat C."/>
            <person name="Riley R."/>
            <person name="Ohm R."/>
            <person name="Sun H."/>
            <person name="Tunlid A."/>
            <person name="Henrissat B."/>
            <person name="Grigoriev I.V."/>
            <person name="Hibbett D.S."/>
            <person name="Martin F."/>
        </authorList>
    </citation>
    <scope>NUCLEOTIDE SEQUENCE [LARGE SCALE GENOMIC DNA]</scope>
    <source>
        <strain evidence="2">MUT 4182</strain>
    </source>
</reference>
<dbReference type="EMBL" id="KN822958">
    <property type="protein sequence ID" value="KIO32009.1"/>
    <property type="molecule type" value="Genomic_DNA"/>
</dbReference>
<accession>A0A0C3QUB3</accession>
<keyword evidence="2" id="KW-1185">Reference proteome</keyword>
<proteinExistence type="predicted"/>
<dbReference type="SUPFAM" id="SSF56973">
    <property type="entry name" value="Aerolisin/ETX pore-forming domain"/>
    <property type="match status" value="1"/>
</dbReference>
<dbReference type="HOGENOM" id="CLU_698663_0_0_1"/>
<evidence type="ECO:0000313" key="1">
    <source>
        <dbReference type="EMBL" id="KIO32009.1"/>
    </source>
</evidence>
<dbReference type="Gene3D" id="2.170.15.10">
    <property type="entry name" value="Proaerolysin, chain A, domain 3"/>
    <property type="match status" value="1"/>
</dbReference>
<evidence type="ECO:0000313" key="2">
    <source>
        <dbReference type="Proteomes" id="UP000054248"/>
    </source>
</evidence>
<dbReference type="Proteomes" id="UP000054248">
    <property type="component" value="Unassembled WGS sequence"/>
</dbReference>
<reference evidence="1 2" key="1">
    <citation type="submission" date="2014-04" db="EMBL/GenBank/DDBJ databases">
        <authorList>
            <consortium name="DOE Joint Genome Institute"/>
            <person name="Kuo A."/>
            <person name="Girlanda M."/>
            <person name="Perotto S."/>
            <person name="Kohler A."/>
            <person name="Nagy L.G."/>
            <person name="Floudas D."/>
            <person name="Copeland A."/>
            <person name="Barry K.W."/>
            <person name="Cichocki N."/>
            <person name="Veneault-Fourrey C."/>
            <person name="LaButti K."/>
            <person name="Lindquist E.A."/>
            <person name="Lipzen A."/>
            <person name="Lundell T."/>
            <person name="Morin E."/>
            <person name="Murat C."/>
            <person name="Sun H."/>
            <person name="Tunlid A."/>
            <person name="Henrissat B."/>
            <person name="Grigoriev I.V."/>
            <person name="Hibbett D.S."/>
            <person name="Martin F."/>
            <person name="Nordberg H.P."/>
            <person name="Cantor M.N."/>
            <person name="Hua S.X."/>
        </authorList>
    </citation>
    <scope>NUCLEOTIDE SEQUENCE [LARGE SCALE GENOMIC DNA]</scope>
    <source>
        <strain evidence="1 2">MUT 4182</strain>
    </source>
</reference>
<sequence length="362" mass="40408">MIKEALQRTGKVIDGTIICNWKDNSRIRRARNYLKSDWDFVAERPPVVVKEEHYDENFSNFDNGETTQFQFNNSVSITTGNDYTQTQSFDVSVNANIPLGLSGAMMGFNATQSAAEVKSRSYSRTETRGVSFAVDVPAGEGRIVSAATTQTSTDNVFRALIGVQGTVGIEVDPAWYLPNHYWWFYNIENVFPDASTKSEIIRSRIDTKVDNIIRKLDHHKAGEILEYHNLISPEPTLGIALLTDNVGCEMDVPLELDSPALSAFTGTLTVHVDFRGTQPIAVERRALILQTLAVRVQSRIQPLGCIGFIGIINWQPDLHAKEQATFRIPFDPTRIDRNNLTLQFLQAANSVAWGGSHLITFT</sequence>
<protein>
    <submittedName>
        <fullName evidence="1">Uncharacterized protein</fullName>
    </submittedName>
</protein>
<organism evidence="1 2">
    <name type="scientific">Tulasnella calospora MUT 4182</name>
    <dbReference type="NCBI Taxonomy" id="1051891"/>
    <lineage>
        <taxon>Eukaryota</taxon>
        <taxon>Fungi</taxon>
        <taxon>Dikarya</taxon>
        <taxon>Basidiomycota</taxon>
        <taxon>Agaricomycotina</taxon>
        <taxon>Agaricomycetes</taxon>
        <taxon>Cantharellales</taxon>
        <taxon>Tulasnellaceae</taxon>
        <taxon>Tulasnella</taxon>
    </lineage>
</organism>